<dbReference type="Gene3D" id="1.10.760.10">
    <property type="entry name" value="Cytochrome c-like domain"/>
    <property type="match status" value="1"/>
</dbReference>
<keyword evidence="8" id="KW-0472">Membrane</keyword>
<keyword evidence="8" id="KW-1133">Transmembrane helix</keyword>
<keyword evidence="1" id="KW-0813">Transport</keyword>
<evidence type="ECO:0000256" key="4">
    <source>
        <dbReference type="ARBA" id="ARBA00022982"/>
    </source>
</evidence>
<sequence>MAEENRNSSRVFLGGVIISTVVGLGLLALIFSAVAPGGEKSPAPTASTPAQTAASPAATSTAQTATAPVGGTTATSGTGTSGTPAPTGAESNGTAANGTAAGGTAGSAGTAAGEAATSSGNAAENGAENSTARPAGNSQSGAGATATTQAAASQEKQQLQPVAFTGANGEALYTQACQSCHMPGGRGAQGAGRYPALANNPRVASAPYVMTMILNGHGGMPGFGHYLSDQQIAEIVNYVRGELNKQQGTATPGDVKQLRPQNPDYTIFGESAG</sequence>
<keyword evidence="2 6" id="KW-0349">Heme</keyword>
<organism evidence="10 11">
    <name type="scientific">Deinococcus carri</name>
    <dbReference type="NCBI Taxonomy" id="1211323"/>
    <lineage>
        <taxon>Bacteria</taxon>
        <taxon>Thermotogati</taxon>
        <taxon>Deinococcota</taxon>
        <taxon>Deinococci</taxon>
        <taxon>Deinococcales</taxon>
        <taxon>Deinococcaceae</taxon>
        <taxon>Deinococcus</taxon>
    </lineage>
</organism>
<dbReference type="InterPro" id="IPR009056">
    <property type="entry name" value="Cyt_c-like_dom"/>
</dbReference>
<evidence type="ECO:0000313" key="10">
    <source>
        <dbReference type="EMBL" id="GAA5511338.1"/>
    </source>
</evidence>
<dbReference type="PROSITE" id="PS51007">
    <property type="entry name" value="CYTC"/>
    <property type="match status" value="1"/>
</dbReference>
<evidence type="ECO:0000313" key="11">
    <source>
        <dbReference type="Proteomes" id="UP001401887"/>
    </source>
</evidence>
<feature type="region of interest" description="Disordered" evidence="7">
    <location>
        <begin position="37"/>
        <end position="154"/>
    </location>
</feature>
<feature type="compositionally biased region" description="Low complexity" evidence="7">
    <location>
        <begin position="135"/>
        <end position="154"/>
    </location>
</feature>
<protein>
    <submittedName>
        <fullName evidence="10">Cytochrome c6</fullName>
    </submittedName>
</protein>
<dbReference type="Pfam" id="PF13442">
    <property type="entry name" value="Cytochrome_CBB3"/>
    <property type="match status" value="1"/>
</dbReference>
<proteinExistence type="predicted"/>
<evidence type="ECO:0000256" key="5">
    <source>
        <dbReference type="ARBA" id="ARBA00023004"/>
    </source>
</evidence>
<evidence type="ECO:0000256" key="1">
    <source>
        <dbReference type="ARBA" id="ARBA00022448"/>
    </source>
</evidence>
<name>A0ABP9W483_9DEIO</name>
<gene>
    <name evidence="10" type="primary">petJ</name>
    <name evidence="10" type="ORF">Dcar01_00045</name>
</gene>
<keyword evidence="11" id="KW-1185">Reference proteome</keyword>
<keyword evidence="5 6" id="KW-0408">Iron</keyword>
<evidence type="ECO:0000256" key="6">
    <source>
        <dbReference type="PROSITE-ProRule" id="PRU00433"/>
    </source>
</evidence>
<keyword evidence="3 6" id="KW-0479">Metal-binding</keyword>
<dbReference type="Proteomes" id="UP001401887">
    <property type="component" value="Unassembled WGS sequence"/>
</dbReference>
<keyword evidence="4" id="KW-0249">Electron transport</keyword>
<evidence type="ECO:0000256" key="2">
    <source>
        <dbReference type="ARBA" id="ARBA00022617"/>
    </source>
</evidence>
<feature type="compositionally biased region" description="Low complexity" evidence="7">
    <location>
        <begin position="41"/>
        <end position="99"/>
    </location>
</feature>
<dbReference type="SUPFAM" id="SSF46626">
    <property type="entry name" value="Cytochrome c"/>
    <property type="match status" value="1"/>
</dbReference>
<evidence type="ECO:0000256" key="7">
    <source>
        <dbReference type="SAM" id="MobiDB-lite"/>
    </source>
</evidence>
<dbReference type="RefSeq" id="WP_345459100.1">
    <property type="nucleotide sequence ID" value="NZ_BAABRP010000001.1"/>
</dbReference>
<comment type="caution">
    <text evidence="10">The sequence shown here is derived from an EMBL/GenBank/DDBJ whole genome shotgun (WGS) entry which is preliminary data.</text>
</comment>
<keyword evidence="8" id="KW-0812">Transmembrane</keyword>
<dbReference type="InterPro" id="IPR036909">
    <property type="entry name" value="Cyt_c-like_dom_sf"/>
</dbReference>
<dbReference type="InterPro" id="IPR051459">
    <property type="entry name" value="Cytochrome_c-type_DH"/>
</dbReference>
<feature type="transmembrane region" description="Helical" evidence="8">
    <location>
        <begin position="12"/>
        <end position="35"/>
    </location>
</feature>
<accession>A0ABP9W483</accession>
<dbReference type="InterPro" id="IPR008168">
    <property type="entry name" value="Cyt_C_IC"/>
</dbReference>
<evidence type="ECO:0000259" key="9">
    <source>
        <dbReference type="PROSITE" id="PS51007"/>
    </source>
</evidence>
<dbReference type="PANTHER" id="PTHR35008">
    <property type="entry name" value="BLL4482 PROTEIN-RELATED"/>
    <property type="match status" value="1"/>
</dbReference>
<reference evidence="10 11" key="1">
    <citation type="submission" date="2024-02" db="EMBL/GenBank/DDBJ databases">
        <title>Deinococcus carri NBRC 110142.</title>
        <authorList>
            <person name="Ichikawa N."/>
            <person name="Katano-Makiyama Y."/>
            <person name="Hidaka K."/>
        </authorList>
    </citation>
    <scope>NUCLEOTIDE SEQUENCE [LARGE SCALE GENOMIC DNA]</scope>
    <source>
        <strain evidence="10 11">NBRC 110142</strain>
    </source>
</reference>
<evidence type="ECO:0000256" key="3">
    <source>
        <dbReference type="ARBA" id="ARBA00022723"/>
    </source>
</evidence>
<evidence type="ECO:0000256" key="8">
    <source>
        <dbReference type="SAM" id="Phobius"/>
    </source>
</evidence>
<dbReference type="PANTHER" id="PTHR35008:SF4">
    <property type="entry name" value="BLL4482 PROTEIN"/>
    <property type="match status" value="1"/>
</dbReference>
<dbReference type="EMBL" id="BAABRP010000001">
    <property type="protein sequence ID" value="GAA5511338.1"/>
    <property type="molecule type" value="Genomic_DNA"/>
</dbReference>
<feature type="domain" description="Cytochrome c" evidence="9">
    <location>
        <begin position="164"/>
        <end position="243"/>
    </location>
</feature>
<feature type="compositionally biased region" description="Low complexity" evidence="7">
    <location>
        <begin position="107"/>
        <end position="127"/>
    </location>
</feature>
<dbReference type="PRINTS" id="PR00605">
    <property type="entry name" value="CYTCHROMECIC"/>
</dbReference>